<accession>A0A6N8F9P1</accession>
<dbReference type="EMBL" id="WOCD01000001">
    <property type="protein sequence ID" value="MUH71522.1"/>
    <property type="molecule type" value="Genomic_DNA"/>
</dbReference>
<feature type="zinc finger region" description="C4-type" evidence="7">
    <location>
        <begin position="56"/>
        <end position="71"/>
    </location>
</feature>
<dbReference type="InterPro" id="IPR000093">
    <property type="entry name" value="DNA_Rcmb_RecR"/>
</dbReference>
<feature type="domain" description="Toprim" evidence="8">
    <location>
        <begin position="80"/>
        <end position="182"/>
    </location>
</feature>
<keyword evidence="1 7" id="KW-0479">Metal-binding</keyword>
<dbReference type="Gene3D" id="6.10.250.240">
    <property type="match status" value="1"/>
</dbReference>
<dbReference type="NCBIfam" id="TIGR00615">
    <property type="entry name" value="recR"/>
    <property type="match status" value="1"/>
</dbReference>
<sequence length="205" mass="22178">MQTSLLQKMIEQLQCLPGVGPKTAQRMAYHLLQHKRQAGTELANTLATGLAEIGQCKQCRNYTELELCDICTNSRRTQNTLLCIVESVSDLAAVEQSGHFSGRYFVLHGCLSPIDGVGPQELGLSQLEEVLASDGSDPSKPLVEEVILALNPSVEGEATSHYIADICKSNNVAITRIAHGIPVGGELEMVDTSTMSHALMGRKQF</sequence>
<dbReference type="HAMAP" id="MF_00017">
    <property type="entry name" value="RecR"/>
    <property type="match status" value="1"/>
</dbReference>
<dbReference type="PANTHER" id="PTHR30446">
    <property type="entry name" value="RECOMBINATION PROTEIN RECR"/>
    <property type="match status" value="1"/>
</dbReference>
<comment type="function">
    <text evidence="7">May play a role in DNA repair. It seems to be involved in an RecBC-independent recombinational process of DNA repair. It may act with RecF and RecO.</text>
</comment>
<dbReference type="Gene3D" id="3.40.1360.10">
    <property type="match status" value="1"/>
</dbReference>
<evidence type="ECO:0000256" key="3">
    <source>
        <dbReference type="ARBA" id="ARBA00022771"/>
    </source>
</evidence>
<dbReference type="Gene3D" id="1.10.8.420">
    <property type="entry name" value="RecR Domain 1"/>
    <property type="match status" value="1"/>
</dbReference>
<dbReference type="GO" id="GO:0008270">
    <property type="term" value="F:zinc ion binding"/>
    <property type="evidence" value="ECO:0007669"/>
    <property type="project" value="UniProtKB-KW"/>
</dbReference>
<evidence type="ECO:0000256" key="1">
    <source>
        <dbReference type="ARBA" id="ARBA00022723"/>
    </source>
</evidence>
<keyword evidence="4 7" id="KW-0862">Zinc</keyword>
<comment type="similarity">
    <text evidence="7">Belongs to the RecR family.</text>
</comment>
<name>A0A6N8F9P1_9GAMM</name>
<organism evidence="9 10">
    <name type="scientific">Psychrosphaera haliotis</name>
    <dbReference type="NCBI Taxonomy" id="555083"/>
    <lineage>
        <taxon>Bacteria</taxon>
        <taxon>Pseudomonadati</taxon>
        <taxon>Pseudomonadota</taxon>
        <taxon>Gammaproteobacteria</taxon>
        <taxon>Alteromonadales</taxon>
        <taxon>Pseudoalteromonadaceae</taxon>
        <taxon>Psychrosphaera</taxon>
    </lineage>
</organism>
<reference evidence="9 10" key="1">
    <citation type="submission" date="2019-11" db="EMBL/GenBank/DDBJ databases">
        <title>P. haliotis isolates from Z. marina roots.</title>
        <authorList>
            <person name="Cohen M."/>
            <person name="Jospin G."/>
            <person name="Eisen J.A."/>
            <person name="Coil D.A."/>
        </authorList>
    </citation>
    <scope>NUCLEOTIDE SEQUENCE [LARGE SCALE GENOMIC DNA]</scope>
    <source>
        <strain evidence="9 10">UCD-MCMsp1aY</strain>
    </source>
</reference>
<evidence type="ECO:0000256" key="2">
    <source>
        <dbReference type="ARBA" id="ARBA00022763"/>
    </source>
</evidence>
<dbReference type="Pfam" id="PF21176">
    <property type="entry name" value="RecR_HhH"/>
    <property type="match status" value="1"/>
</dbReference>
<evidence type="ECO:0000313" key="10">
    <source>
        <dbReference type="Proteomes" id="UP000439994"/>
    </source>
</evidence>
<evidence type="ECO:0000256" key="4">
    <source>
        <dbReference type="ARBA" id="ARBA00022833"/>
    </source>
</evidence>
<keyword evidence="3 7" id="KW-0863">Zinc-finger</keyword>
<dbReference type="RefSeq" id="WP_330997675.1">
    <property type="nucleotide sequence ID" value="NZ_BAAAFQ010000006.1"/>
</dbReference>
<dbReference type="Proteomes" id="UP000439994">
    <property type="component" value="Unassembled WGS sequence"/>
</dbReference>
<dbReference type="SMART" id="SM00493">
    <property type="entry name" value="TOPRIM"/>
    <property type="match status" value="1"/>
</dbReference>
<gene>
    <name evidence="7 9" type="primary">recR</name>
    <name evidence="9" type="ORF">GNP35_02805</name>
</gene>
<keyword evidence="10" id="KW-1185">Reference proteome</keyword>
<protein>
    <recommendedName>
        <fullName evidence="7">Recombination protein RecR</fullName>
    </recommendedName>
</protein>
<dbReference type="GO" id="GO:0003677">
    <property type="term" value="F:DNA binding"/>
    <property type="evidence" value="ECO:0007669"/>
    <property type="project" value="UniProtKB-UniRule"/>
</dbReference>
<dbReference type="InterPro" id="IPR015967">
    <property type="entry name" value="Rcmb_RecR_Znf"/>
</dbReference>
<dbReference type="InterPro" id="IPR006171">
    <property type="entry name" value="TOPRIM_dom"/>
</dbReference>
<evidence type="ECO:0000256" key="7">
    <source>
        <dbReference type="HAMAP-Rule" id="MF_00017"/>
    </source>
</evidence>
<dbReference type="Pfam" id="PF02132">
    <property type="entry name" value="RecR_ZnF"/>
    <property type="match status" value="1"/>
</dbReference>
<dbReference type="GO" id="GO:0006281">
    <property type="term" value="P:DNA repair"/>
    <property type="evidence" value="ECO:0007669"/>
    <property type="project" value="UniProtKB-UniRule"/>
</dbReference>
<keyword evidence="6 7" id="KW-0234">DNA repair</keyword>
<keyword evidence="2 7" id="KW-0227">DNA damage</keyword>
<proteinExistence type="inferred from homology"/>
<evidence type="ECO:0000256" key="5">
    <source>
        <dbReference type="ARBA" id="ARBA00023172"/>
    </source>
</evidence>
<dbReference type="SUPFAM" id="SSF111304">
    <property type="entry name" value="Recombination protein RecR"/>
    <property type="match status" value="1"/>
</dbReference>
<dbReference type="InterPro" id="IPR034137">
    <property type="entry name" value="TOPRIM_RecR"/>
</dbReference>
<dbReference type="AlphaFoldDB" id="A0A6N8F9P1"/>
<dbReference type="Pfam" id="PF21175">
    <property type="entry name" value="RecR_C"/>
    <property type="match status" value="1"/>
</dbReference>
<keyword evidence="5 7" id="KW-0233">DNA recombination</keyword>
<dbReference type="PANTHER" id="PTHR30446:SF0">
    <property type="entry name" value="RECOMBINATION PROTEIN RECR"/>
    <property type="match status" value="1"/>
</dbReference>
<dbReference type="PROSITE" id="PS50880">
    <property type="entry name" value="TOPRIM"/>
    <property type="match status" value="1"/>
</dbReference>
<evidence type="ECO:0000313" key="9">
    <source>
        <dbReference type="EMBL" id="MUH71522.1"/>
    </source>
</evidence>
<dbReference type="GO" id="GO:0006310">
    <property type="term" value="P:DNA recombination"/>
    <property type="evidence" value="ECO:0007669"/>
    <property type="project" value="UniProtKB-UniRule"/>
</dbReference>
<evidence type="ECO:0000259" key="8">
    <source>
        <dbReference type="PROSITE" id="PS50880"/>
    </source>
</evidence>
<comment type="caution">
    <text evidence="9">The sequence shown here is derived from an EMBL/GenBank/DDBJ whole genome shotgun (WGS) entry which is preliminary data.</text>
</comment>
<dbReference type="Pfam" id="PF13662">
    <property type="entry name" value="Toprim_4"/>
    <property type="match status" value="1"/>
</dbReference>
<dbReference type="CDD" id="cd01025">
    <property type="entry name" value="TOPRIM_recR"/>
    <property type="match status" value="1"/>
</dbReference>
<evidence type="ECO:0000256" key="6">
    <source>
        <dbReference type="ARBA" id="ARBA00023204"/>
    </source>
</evidence>
<dbReference type="InterPro" id="IPR023627">
    <property type="entry name" value="Rcmb_RecR"/>
</dbReference>